<evidence type="ECO:0000256" key="1">
    <source>
        <dbReference type="SAM" id="MobiDB-lite"/>
    </source>
</evidence>
<dbReference type="KEGG" id="hja:BST95_01010"/>
<sequence length="62" mass="6394">MAGKPTRQSNAKKKPAAAVETSDSIAEQTRLFLQSGKSIEVIESGISQRPTLGAPNGPASGK</sequence>
<dbReference type="AlphaFoldDB" id="A0AAP8MC66"/>
<accession>A0AAP8MC66</accession>
<keyword evidence="4" id="KW-1185">Reference proteome</keyword>
<proteinExistence type="predicted"/>
<feature type="domain" description="Transcriptional regulator SutA RNAP-binding" evidence="2">
    <location>
        <begin position="16"/>
        <end position="50"/>
    </location>
</feature>
<gene>
    <name evidence="3" type="ORF">C0029_15280</name>
</gene>
<dbReference type="RefSeq" id="WP_066053855.1">
    <property type="nucleotide sequence ID" value="NZ_BMYL01000004.1"/>
</dbReference>
<feature type="region of interest" description="Disordered" evidence="1">
    <location>
        <begin position="1"/>
        <end position="25"/>
    </location>
</feature>
<evidence type="ECO:0000313" key="3">
    <source>
        <dbReference type="EMBL" id="PLW84907.1"/>
    </source>
</evidence>
<protein>
    <recommendedName>
        <fullName evidence="2">Transcriptional regulator SutA RNAP-binding domain-containing protein</fullName>
    </recommendedName>
</protein>
<dbReference type="InterPro" id="IPR049191">
    <property type="entry name" value="SutA_RBD"/>
</dbReference>
<dbReference type="Pfam" id="PF20661">
    <property type="entry name" value="SutA-RBD"/>
    <property type="match status" value="1"/>
</dbReference>
<reference evidence="3 4" key="1">
    <citation type="submission" date="2018-01" db="EMBL/GenBank/DDBJ databases">
        <title>The draft genome sequence of Halioglobus japonicus S1-36.</title>
        <authorList>
            <person name="Du Z.-J."/>
            <person name="Shi M.-J."/>
        </authorList>
    </citation>
    <scope>NUCLEOTIDE SEQUENCE [LARGE SCALE GENOMIC DNA]</scope>
    <source>
        <strain evidence="3 4">S1-36</strain>
    </source>
</reference>
<evidence type="ECO:0000259" key="2">
    <source>
        <dbReference type="Pfam" id="PF20661"/>
    </source>
</evidence>
<dbReference type="EMBL" id="PKUR01000004">
    <property type="protein sequence ID" value="PLW84907.1"/>
    <property type="molecule type" value="Genomic_DNA"/>
</dbReference>
<name>A0AAP8MC66_9GAMM</name>
<organism evidence="3 4">
    <name type="scientific">Halioglobus japonicus</name>
    <dbReference type="NCBI Taxonomy" id="930805"/>
    <lineage>
        <taxon>Bacteria</taxon>
        <taxon>Pseudomonadati</taxon>
        <taxon>Pseudomonadota</taxon>
        <taxon>Gammaproteobacteria</taxon>
        <taxon>Cellvibrionales</taxon>
        <taxon>Halieaceae</taxon>
        <taxon>Halioglobus</taxon>
    </lineage>
</organism>
<comment type="caution">
    <text evidence="3">The sequence shown here is derived from an EMBL/GenBank/DDBJ whole genome shotgun (WGS) entry which is preliminary data.</text>
</comment>
<evidence type="ECO:0000313" key="4">
    <source>
        <dbReference type="Proteomes" id="UP000235162"/>
    </source>
</evidence>
<dbReference type="Proteomes" id="UP000235162">
    <property type="component" value="Unassembled WGS sequence"/>
</dbReference>